<name>A0AAD1R6V7_PELCU</name>
<gene>
    <name evidence="2" type="ORF">PECUL_23A023299</name>
</gene>
<dbReference type="AlphaFoldDB" id="A0AAD1R6V7"/>
<evidence type="ECO:0000256" key="1">
    <source>
        <dbReference type="SAM" id="MobiDB-lite"/>
    </source>
</evidence>
<organism evidence="2 3">
    <name type="scientific">Pelobates cultripes</name>
    <name type="common">Western spadefoot toad</name>
    <dbReference type="NCBI Taxonomy" id="61616"/>
    <lineage>
        <taxon>Eukaryota</taxon>
        <taxon>Metazoa</taxon>
        <taxon>Chordata</taxon>
        <taxon>Craniata</taxon>
        <taxon>Vertebrata</taxon>
        <taxon>Euteleostomi</taxon>
        <taxon>Amphibia</taxon>
        <taxon>Batrachia</taxon>
        <taxon>Anura</taxon>
        <taxon>Pelobatoidea</taxon>
        <taxon>Pelobatidae</taxon>
        <taxon>Pelobates</taxon>
    </lineage>
</organism>
<protein>
    <submittedName>
        <fullName evidence="2">Uncharacterized protein</fullName>
    </submittedName>
</protein>
<reference evidence="2" key="1">
    <citation type="submission" date="2022-03" db="EMBL/GenBank/DDBJ databases">
        <authorList>
            <person name="Alioto T."/>
            <person name="Alioto T."/>
            <person name="Gomez Garrido J."/>
        </authorList>
    </citation>
    <scope>NUCLEOTIDE SEQUENCE</scope>
</reference>
<evidence type="ECO:0000313" key="2">
    <source>
        <dbReference type="EMBL" id="CAH2224698.1"/>
    </source>
</evidence>
<accession>A0AAD1R6V7</accession>
<evidence type="ECO:0000313" key="3">
    <source>
        <dbReference type="Proteomes" id="UP001295444"/>
    </source>
</evidence>
<sequence length="96" mass="10732">MADATWHTNSVEDQTDLLTRLNRVFDKFWQKLKNRKHQTTSKEPKDHSSFTAYRASAADIRGLGKGPKMAAKKKALFPPTEAGMQTENIPNQGSAS</sequence>
<proteinExistence type="predicted"/>
<feature type="compositionally biased region" description="Polar residues" evidence="1">
    <location>
        <begin position="83"/>
        <end position="96"/>
    </location>
</feature>
<dbReference type="EMBL" id="OW240912">
    <property type="protein sequence ID" value="CAH2224698.1"/>
    <property type="molecule type" value="Genomic_DNA"/>
</dbReference>
<dbReference type="Proteomes" id="UP001295444">
    <property type="component" value="Chromosome 01"/>
</dbReference>
<feature type="region of interest" description="Disordered" evidence="1">
    <location>
        <begin position="76"/>
        <end position="96"/>
    </location>
</feature>
<keyword evidence="3" id="KW-1185">Reference proteome</keyword>